<dbReference type="Pfam" id="PF11716">
    <property type="entry name" value="MDMPI_N"/>
    <property type="match status" value="1"/>
</dbReference>
<dbReference type="RefSeq" id="WP_213007626.1">
    <property type="nucleotide sequence ID" value="NZ_BOQN01000049.1"/>
</dbReference>
<gene>
    <name evidence="2" type="ORF">Ato02nite_035310</name>
</gene>
<keyword evidence="3" id="KW-1185">Reference proteome</keyword>
<evidence type="ECO:0000313" key="3">
    <source>
        <dbReference type="Proteomes" id="UP000677082"/>
    </source>
</evidence>
<sequence>MPTDLISADAATVAATVELVAQASSLTLPTPCAGWDLGALIAHMTEQHRIFASAALGVQIPSVRTYAAAAELVTSAFAAPGVLDRPFLLPEIHPSMTFPGRQAIGFHLVDYVVHGWDVAATLGVPYVVEPDVLALARPIARAVPDDASRQAPDAAFAPARPLPPGVSPLDEILLLLGRDPSWPKLSEGPVKNEA</sequence>
<dbReference type="InterPro" id="IPR034660">
    <property type="entry name" value="DinB/YfiT-like"/>
</dbReference>
<dbReference type="SUPFAM" id="SSF109854">
    <property type="entry name" value="DinB/YfiT-like putative metalloenzymes"/>
    <property type="match status" value="1"/>
</dbReference>
<dbReference type="NCBIfam" id="TIGR03086">
    <property type="entry name" value="TIGR03086 family metal-binding protein"/>
    <property type="match status" value="1"/>
</dbReference>
<organism evidence="2 3">
    <name type="scientific">Paractinoplanes toevensis</name>
    <dbReference type="NCBI Taxonomy" id="571911"/>
    <lineage>
        <taxon>Bacteria</taxon>
        <taxon>Bacillati</taxon>
        <taxon>Actinomycetota</taxon>
        <taxon>Actinomycetes</taxon>
        <taxon>Micromonosporales</taxon>
        <taxon>Micromonosporaceae</taxon>
        <taxon>Paractinoplanes</taxon>
    </lineage>
</organism>
<comment type="caution">
    <text evidence="2">The sequence shown here is derived from an EMBL/GenBank/DDBJ whole genome shotgun (WGS) entry which is preliminary data.</text>
</comment>
<dbReference type="Proteomes" id="UP000677082">
    <property type="component" value="Unassembled WGS sequence"/>
</dbReference>
<reference evidence="2 3" key="1">
    <citation type="submission" date="2021-03" db="EMBL/GenBank/DDBJ databases">
        <title>Whole genome shotgun sequence of Actinoplanes toevensis NBRC 105298.</title>
        <authorList>
            <person name="Komaki H."/>
            <person name="Tamura T."/>
        </authorList>
    </citation>
    <scope>NUCLEOTIDE SEQUENCE [LARGE SCALE GENOMIC DNA]</scope>
    <source>
        <strain evidence="2 3">NBRC 105298</strain>
    </source>
</reference>
<evidence type="ECO:0000313" key="2">
    <source>
        <dbReference type="EMBL" id="GIM91738.1"/>
    </source>
</evidence>
<protein>
    <submittedName>
        <fullName evidence="2">TIGR03086 family protein</fullName>
    </submittedName>
</protein>
<dbReference type="InterPro" id="IPR017517">
    <property type="entry name" value="Maleyloyr_isom"/>
</dbReference>
<accession>A0A919TAB6</accession>
<dbReference type="InterPro" id="IPR024344">
    <property type="entry name" value="MDMPI_metal-binding"/>
</dbReference>
<dbReference type="AlphaFoldDB" id="A0A919TAB6"/>
<proteinExistence type="predicted"/>
<dbReference type="GO" id="GO:0046872">
    <property type="term" value="F:metal ion binding"/>
    <property type="evidence" value="ECO:0007669"/>
    <property type="project" value="InterPro"/>
</dbReference>
<dbReference type="NCBIfam" id="TIGR03083">
    <property type="entry name" value="maleylpyruvate isomerase family mycothiol-dependent enzyme"/>
    <property type="match status" value="1"/>
</dbReference>
<evidence type="ECO:0000259" key="1">
    <source>
        <dbReference type="Pfam" id="PF11716"/>
    </source>
</evidence>
<dbReference type="InterPro" id="IPR017520">
    <property type="entry name" value="CHP03086"/>
</dbReference>
<dbReference type="EMBL" id="BOQN01000049">
    <property type="protein sequence ID" value="GIM91738.1"/>
    <property type="molecule type" value="Genomic_DNA"/>
</dbReference>
<feature type="domain" description="Mycothiol-dependent maleylpyruvate isomerase metal-binding" evidence="1">
    <location>
        <begin position="11"/>
        <end position="119"/>
    </location>
</feature>
<name>A0A919TAB6_9ACTN</name>